<name>A0A5M3MEC5_CONPW</name>
<dbReference type="EMBL" id="JH711584">
    <property type="protein sequence ID" value="EIW77260.1"/>
    <property type="molecule type" value="Genomic_DNA"/>
</dbReference>
<accession>A0A5M3MEC5</accession>
<organism evidence="3 4">
    <name type="scientific">Coniophora puteana (strain RWD-64-598)</name>
    <name type="common">Brown rot fungus</name>
    <dbReference type="NCBI Taxonomy" id="741705"/>
    <lineage>
        <taxon>Eukaryota</taxon>
        <taxon>Fungi</taxon>
        <taxon>Dikarya</taxon>
        <taxon>Basidiomycota</taxon>
        <taxon>Agaricomycotina</taxon>
        <taxon>Agaricomycetes</taxon>
        <taxon>Agaricomycetidae</taxon>
        <taxon>Boletales</taxon>
        <taxon>Coniophorineae</taxon>
        <taxon>Coniophoraceae</taxon>
        <taxon>Coniophora</taxon>
    </lineage>
</organism>
<proteinExistence type="predicted"/>
<gene>
    <name evidence="3" type="ORF">CONPUDRAFT_157521</name>
</gene>
<evidence type="ECO:0000313" key="4">
    <source>
        <dbReference type="Proteomes" id="UP000053558"/>
    </source>
</evidence>
<keyword evidence="1" id="KW-0812">Transmembrane</keyword>
<evidence type="ECO:0000313" key="3">
    <source>
        <dbReference type="EMBL" id="EIW77260.1"/>
    </source>
</evidence>
<dbReference type="RefSeq" id="XP_007772667.1">
    <property type="nucleotide sequence ID" value="XM_007774477.1"/>
</dbReference>
<comment type="caution">
    <text evidence="3">The sequence shown here is derived from an EMBL/GenBank/DDBJ whole genome shotgun (WGS) entry which is preliminary data.</text>
</comment>
<dbReference type="Pfam" id="PF18718">
    <property type="entry name" value="CxC5"/>
    <property type="match status" value="1"/>
</dbReference>
<dbReference type="AlphaFoldDB" id="A0A5M3MEC5"/>
<keyword evidence="4" id="KW-1185">Reference proteome</keyword>
<dbReference type="OMA" id="PDHINTI"/>
<sequence length="305" mass="34604">MYHTLAAIATVIANLPILLTVTLSQLLLFFDLCALLKDDIALIHPDHINTITTAPPLVPEVHLEWIATTVGLSNAQADALWTTFRETIWAWGRIDLRLRKILDSIEAFGWRKGICCGTNYRNNYSVSKPLLPQDPAFRVYYDQLKVPIEYYQVTDHHYVDAKLANMWTHMMAISTTAATSCAKLYEATFAHQVQTSATHYFTRPESAHFVAALPFSPKLTVDHVWTAFTIHALLRDAHAHHMPFIVPHDGEQAARFNTAMHQRNLRIIQFGQDAARHCCNVCMRIWDEVDPSTGIIIRSKCFSPP</sequence>
<keyword evidence="1" id="KW-0472">Membrane</keyword>
<dbReference type="Proteomes" id="UP000053558">
    <property type="component" value="Unassembled WGS sequence"/>
</dbReference>
<protein>
    <recommendedName>
        <fullName evidence="2">CxC5 like cysteine cluster associated with KDZ domain-containing protein</fullName>
    </recommendedName>
</protein>
<evidence type="ECO:0000259" key="2">
    <source>
        <dbReference type="Pfam" id="PF18718"/>
    </source>
</evidence>
<keyword evidence="1" id="KW-1133">Transmembrane helix</keyword>
<dbReference type="InterPro" id="IPR041539">
    <property type="entry name" value="CxC5"/>
</dbReference>
<reference evidence="4" key="1">
    <citation type="journal article" date="2012" name="Science">
        <title>The Paleozoic origin of enzymatic lignin decomposition reconstructed from 31 fungal genomes.</title>
        <authorList>
            <person name="Floudas D."/>
            <person name="Binder M."/>
            <person name="Riley R."/>
            <person name="Barry K."/>
            <person name="Blanchette R.A."/>
            <person name="Henrissat B."/>
            <person name="Martinez A.T."/>
            <person name="Otillar R."/>
            <person name="Spatafora J.W."/>
            <person name="Yadav J.S."/>
            <person name="Aerts A."/>
            <person name="Benoit I."/>
            <person name="Boyd A."/>
            <person name="Carlson A."/>
            <person name="Copeland A."/>
            <person name="Coutinho P.M."/>
            <person name="de Vries R.P."/>
            <person name="Ferreira P."/>
            <person name="Findley K."/>
            <person name="Foster B."/>
            <person name="Gaskell J."/>
            <person name="Glotzer D."/>
            <person name="Gorecki P."/>
            <person name="Heitman J."/>
            <person name="Hesse C."/>
            <person name="Hori C."/>
            <person name="Igarashi K."/>
            <person name="Jurgens J.A."/>
            <person name="Kallen N."/>
            <person name="Kersten P."/>
            <person name="Kohler A."/>
            <person name="Kuees U."/>
            <person name="Kumar T.K.A."/>
            <person name="Kuo A."/>
            <person name="LaButti K."/>
            <person name="Larrondo L.F."/>
            <person name="Lindquist E."/>
            <person name="Ling A."/>
            <person name="Lombard V."/>
            <person name="Lucas S."/>
            <person name="Lundell T."/>
            <person name="Martin R."/>
            <person name="McLaughlin D.J."/>
            <person name="Morgenstern I."/>
            <person name="Morin E."/>
            <person name="Murat C."/>
            <person name="Nagy L.G."/>
            <person name="Nolan M."/>
            <person name="Ohm R.A."/>
            <person name="Patyshakuliyeva A."/>
            <person name="Rokas A."/>
            <person name="Ruiz-Duenas F.J."/>
            <person name="Sabat G."/>
            <person name="Salamov A."/>
            <person name="Samejima M."/>
            <person name="Schmutz J."/>
            <person name="Slot J.C."/>
            <person name="St John F."/>
            <person name="Stenlid J."/>
            <person name="Sun H."/>
            <person name="Sun S."/>
            <person name="Syed K."/>
            <person name="Tsang A."/>
            <person name="Wiebenga A."/>
            <person name="Young D."/>
            <person name="Pisabarro A."/>
            <person name="Eastwood D.C."/>
            <person name="Martin F."/>
            <person name="Cullen D."/>
            <person name="Grigoriev I.V."/>
            <person name="Hibbett D.S."/>
        </authorList>
    </citation>
    <scope>NUCLEOTIDE SEQUENCE [LARGE SCALE GENOMIC DNA]</scope>
    <source>
        <strain evidence="4">RWD-64-598 SS2</strain>
    </source>
</reference>
<dbReference type="OrthoDB" id="3055037at2759"/>
<dbReference type="KEGG" id="cput:CONPUDRAFT_157521"/>
<feature type="domain" description="CxC5 like cysteine cluster associated with KDZ" evidence="2">
    <location>
        <begin position="115"/>
        <end position="189"/>
    </location>
</feature>
<dbReference type="GeneID" id="19203775"/>
<feature type="transmembrane region" description="Helical" evidence="1">
    <location>
        <begin position="6"/>
        <end position="30"/>
    </location>
</feature>
<evidence type="ECO:0000256" key="1">
    <source>
        <dbReference type="SAM" id="Phobius"/>
    </source>
</evidence>